<keyword evidence="1" id="KW-0812">Transmembrane</keyword>
<evidence type="ECO:0000256" key="1">
    <source>
        <dbReference type="SAM" id="Phobius"/>
    </source>
</evidence>
<feature type="transmembrane region" description="Helical" evidence="1">
    <location>
        <begin position="25"/>
        <end position="45"/>
    </location>
</feature>
<dbReference type="EMBL" id="JAGZSV010000260">
    <property type="protein sequence ID" value="MBS6941666.1"/>
    <property type="molecule type" value="Genomic_DNA"/>
</dbReference>
<dbReference type="Proteomes" id="UP000727506">
    <property type="component" value="Unassembled WGS sequence"/>
</dbReference>
<gene>
    <name evidence="3" type="ORF">KH142_09435</name>
</gene>
<comment type="caution">
    <text evidence="3">The sequence shown here is derived from an EMBL/GenBank/DDBJ whole genome shotgun (WGS) entry which is preliminary data.</text>
</comment>
<organism evidence="3 4">
    <name type="scientific">Slackia piriformis</name>
    <dbReference type="NCBI Taxonomy" id="626934"/>
    <lineage>
        <taxon>Bacteria</taxon>
        <taxon>Bacillati</taxon>
        <taxon>Actinomycetota</taxon>
        <taxon>Coriobacteriia</taxon>
        <taxon>Eggerthellales</taxon>
        <taxon>Eggerthellaceae</taxon>
        <taxon>Slackia</taxon>
    </lineage>
</organism>
<protein>
    <submittedName>
        <fullName evidence="3">VanZ family protein</fullName>
    </submittedName>
</protein>
<proteinExistence type="predicted"/>
<reference evidence="3" key="1">
    <citation type="submission" date="2021-02" db="EMBL/GenBank/DDBJ databases">
        <title>Infant gut strain persistence is associated with maternal origin, phylogeny, and functional potential including surface adhesion and iron acquisition.</title>
        <authorList>
            <person name="Lou Y.C."/>
        </authorList>
    </citation>
    <scope>NUCLEOTIDE SEQUENCE</scope>
    <source>
        <strain evidence="3">L2_039_000G1_dasL2_039_000G1_concoct_11</strain>
    </source>
</reference>
<evidence type="ECO:0000313" key="4">
    <source>
        <dbReference type="Proteomes" id="UP000727506"/>
    </source>
</evidence>
<dbReference type="InterPro" id="IPR006976">
    <property type="entry name" value="VanZ-like"/>
</dbReference>
<dbReference type="NCBIfam" id="NF037970">
    <property type="entry name" value="vanZ_1"/>
    <property type="match status" value="1"/>
</dbReference>
<keyword evidence="1" id="KW-0472">Membrane</keyword>
<feature type="domain" description="VanZ-like" evidence="2">
    <location>
        <begin position="31"/>
        <end position="154"/>
    </location>
</feature>
<evidence type="ECO:0000259" key="2">
    <source>
        <dbReference type="Pfam" id="PF04892"/>
    </source>
</evidence>
<dbReference type="AlphaFoldDB" id="A0A943UVH1"/>
<evidence type="ECO:0000313" key="3">
    <source>
        <dbReference type="EMBL" id="MBS6941666.1"/>
    </source>
</evidence>
<name>A0A943UVH1_9ACTN</name>
<dbReference type="Pfam" id="PF04892">
    <property type="entry name" value="VanZ"/>
    <property type="match status" value="1"/>
</dbReference>
<accession>A0A943UVH1</accession>
<sequence length="170" mass="17877">MEQVRTLSDRIAAATRRFFRAKNRAAALAWTAVAAIAAFIFFMSAKDGATIDAESGVLSVVKGMLADALAAVAGHPVDVSPIGHFAEFFLFGAALANALRFHMPLRRAMGSACVFASLYGISDEIHQIFVPSRTCDPLDWAVDTVAAVIGAALVASAVRRLRSAGATPTP</sequence>
<feature type="transmembrane region" description="Helical" evidence="1">
    <location>
        <begin position="82"/>
        <end position="99"/>
    </location>
</feature>
<keyword evidence="1" id="KW-1133">Transmembrane helix</keyword>